<dbReference type="InterPro" id="IPR035906">
    <property type="entry name" value="MetI-like_sf"/>
</dbReference>
<dbReference type="AlphaFoldDB" id="A0A0U1NQF3"/>
<evidence type="ECO:0000256" key="7">
    <source>
        <dbReference type="RuleBase" id="RU363032"/>
    </source>
</evidence>
<feature type="transmembrane region" description="Helical" evidence="7">
    <location>
        <begin position="232"/>
        <end position="251"/>
    </location>
</feature>
<evidence type="ECO:0000256" key="5">
    <source>
        <dbReference type="ARBA" id="ARBA00022989"/>
    </source>
</evidence>
<dbReference type="Proteomes" id="UP000199087">
    <property type="component" value="Unassembled WGS sequence"/>
</dbReference>
<keyword evidence="3" id="KW-1003">Cell membrane</keyword>
<evidence type="ECO:0000256" key="1">
    <source>
        <dbReference type="ARBA" id="ARBA00004651"/>
    </source>
</evidence>
<protein>
    <submittedName>
        <fullName evidence="9">Sugar transporter permease</fullName>
    </submittedName>
</protein>
<keyword evidence="10" id="KW-1185">Reference proteome</keyword>
<evidence type="ECO:0000259" key="8">
    <source>
        <dbReference type="PROSITE" id="PS50928"/>
    </source>
</evidence>
<dbReference type="InterPro" id="IPR050809">
    <property type="entry name" value="UgpAE/MalFG_permease"/>
</dbReference>
<feature type="domain" description="ABC transmembrane type-1" evidence="8">
    <location>
        <begin position="94"/>
        <end position="310"/>
    </location>
</feature>
<name>A0A0U1NQF3_9BACI</name>
<feature type="transmembrane region" description="Helical" evidence="7">
    <location>
        <begin position="180"/>
        <end position="202"/>
    </location>
</feature>
<feature type="transmembrane region" description="Helical" evidence="7">
    <location>
        <begin position="35"/>
        <end position="61"/>
    </location>
</feature>
<dbReference type="PANTHER" id="PTHR43227">
    <property type="entry name" value="BLL4140 PROTEIN"/>
    <property type="match status" value="1"/>
</dbReference>
<proteinExistence type="inferred from homology"/>
<dbReference type="PANTHER" id="PTHR43227:SF11">
    <property type="entry name" value="BLL4140 PROTEIN"/>
    <property type="match status" value="1"/>
</dbReference>
<organism evidence="9 10">
    <name type="scientific">Neobacillus massiliamazoniensis</name>
    <dbReference type="NCBI Taxonomy" id="1499688"/>
    <lineage>
        <taxon>Bacteria</taxon>
        <taxon>Bacillati</taxon>
        <taxon>Bacillota</taxon>
        <taxon>Bacilli</taxon>
        <taxon>Bacillales</taxon>
        <taxon>Bacillaceae</taxon>
        <taxon>Neobacillus</taxon>
    </lineage>
</organism>
<dbReference type="CDD" id="cd06261">
    <property type="entry name" value="TM_PBP2"/>
    <property type="match status" value="1"/>
</dbReference>
<evidence type="ECO:0000256" key="2">
    <source>
        <dbReference type="ARBA" id="ARBA00022448"/>
    </source>
</evidence>
<comment type="subcellular location">
    <subcellularLocation>
        <location evidence="1 7">Cell membrane</location>
        <topology evidence="1 7">Multi-pass membrane protein</topology>
    </subcellularLocation>
</comment>
<accession>A0A0U1NQF3</accession>
<keyword evidence="5 7" id="KW-1133">Transmembrane helix</keyword>
<keyword evidence="2 7" id="KW-0813">Transport</keyword>
<sequence>MQSKPLINNVSKNIQKSHKKNKMTEWKYFKKNKELFILSLPGVIYTFIFAYLPLLFLVVAFKRFRFDLGILGSPWVGLDNFKFFFTSQAAAIITRNTVLYNLTFIVLTTVISVTLAILLNEMTSKWLKIHQTLLFLPYFLSWVVVGYITQAFLDSKSGLINQLFETYGFSPVNWYQEAKYWPFIIILVHLWKHIGFATLVYYGGLMGIDSTYYEAAKIDGASKWQMIKKITIPLLMPLIIILFIVDMGKIFRAEFGLFYFVPNDVSFLYSSTDVIDTYVYRSLRVVGDLGMATAVGLYQSIIGLILVVSTNYIIRKINKDHALW</sequence>
<dbReference type="Gene3D" id="1.10.3720.10">
    <property type="entry name" value="MetI-like"/>
    <property type="match status" value="1"/>
</dbReference>
<evidence type="ECO:0000256" key="4">
    <source>
        <dbReference type="ARBA" id="ARBA00022692"/>
    </source>
</evidence>
<dbReference type="Pfam" id="PF00528">
    <property type="entry name" value="BPD_transp_1"/>
    <property type="match status" value="1"/>
</dbReference>
<evidence type="ECO:0000313" key="9">
    <source>
        <dbReference type="EMBL" id="CRK80270.1"/>
    </source>
</evidence>
<evidence type="ECO:0000313" key="10">
    <source>
        <dbReference type="Proteomes" id="UP000199087"/>
    </source>
</evidence>
<keyword evidence="9" id="KW-0762">Sugar transport</keyword>
<feature type="transmembrane region" description="Helical" evidence="7">
    <location>
        <begin position="132"/>
        <end position="153"/>
    </location>
</feature>
<dbReference type="OrthoDB" id="9785836at2"/>
<evidence type="ECO:0000256" key="3">
    <source>
        <dbReference type="ARBA" id="ARBA00022475"/>
    </source>
</evidence>
<dbReference type="SUPFAM" id="SSF161098">
    <property type="entry name" value="MetI-like"/>
    <property type="match status" value="1"/>
</dbReference>
<dbReference type="EMBL" id="CVRB01000001">
    <property type="protein sequence ID" value="CRK80270.1"/>
    <property type="molecule type" value="Genomic_DNA"/>
</dbReference>
<gene>
    <name evidence="9" type="ORF">BN000_00151</name>
</gene>
<keyword evidence="6 7" id="KW-0472">Membrane</keyword>
<comment type="similarity">
    <text evidence="7">Belongs to the binding-protein-dependent transport system permease family.</text>
</comment>
<reference evidence="10" key="1">
    <citation type="submission" date="2015-05" db="EMBL/GenBank/DDBJ databases">
        <authorList>
            <person name="Urmite Genomes"/>
        </authorList>
    </citation>
    <scope>NUCLEOTIDE SEQUENCE [LARGE SCALE GENOMIC DNA]</scope>
    <source>
        <strain evidence="10">LF1</strain>
    </source>
</reference>
<keyword evidence="4 7" id="KW-0812">Transmembrane</keyword>
<dbReference type="STRING" id="1499688.BN000_00151"/>
<dbReference type="GO" id="GO:0005886">
    <property type="term" value="C:plasma membrane"/>
    <property type="evidence" value="ECO:0007669"/>
    <property type="project" value="UniProtKB-SubCell"/>
</dbReference>
<dbReference type="GO" id="GO:0055085">
    <property type="term" value="P:transmembrane transport"/>
    <property type="evidence" value="ECO:0007669"/>
    <property type="project" value="InterPro"/>
</dbReference>
<feature type="transmembrane region" description="Helical" evidence="7">
    <location>
        <begin position="98"/>
        <end position="120"/>
    </location>
</feature>
<evidence type="ECO:0000256" key="6">
    <source>
        <dbReference type="ARBA" id="ARBA00023136"/>
    </source>
</evidence>
<dbReference type="PROSITE" id="PS50928">
    <property type="entry name" value="ABC_TM1"/>
    <property type="match status" value="1"/>
</dbReference>
<feature type="transmembrane region" description="Helical" evidence="7">
    <location>
        <begin position="289"/>
        <end position="314"/>
    </location>
</feature>
<dbReference type="InterPro" id="IPR000515">
    <property type="entry name" value="MetI-like"/>
</dbReference>